<feature type="transmembrane region" description="Helical" evidence="7">
    <location>
        <begin position="238"/>
        <end position="256"/>
    </location>
</feature>
<proteinExistence type="inferred from homology"/>
<dbReference type="RefSeq" id="WP_198665218.1">
    <property type="nucleotide sequence ID" value="NZ_CP139965.1"/>
</dbReference>
<feature type="transmembrane region" description="Helical" evidence="7">
    <location>
        <begin position="301"/>
        <end position="327"/>
    </location>
</feature>
<evidence type="ECO:0000256" key="2">
    <source>
        <dbReference type="ARBA" id="ARBA00005262"/>
    </source>
</evidence>
<dbReference type="Proteomes" id="UP001325479">
    <property type="component" value="Chromosome"/>
</dbReference>
<gene>
    <name evidence="8" type="primary">chrA</name>
    <name evidence="8" type="ORF">U0042_20850</name>
</gene>
<dbReference type="InterPro" id="IPR003370">
    <property type="entry name" value="Chromate_transpt"/>
</dbReference>
<protein>
    <submittedName>
        <fullName evidence="8">Chromate efflux transporter</fullName>
    </submittedName>
</protein>
<feature type="transmembrane region" description="Helical" evidence="7">
    <location>
        <begin position="339"/>
        <end position="359"/>
    </location>
</feature>
<dbReference type="NCBIfam" id="TIGR00937">
    <property type="entry name" value="2A51"/>
    <property type="match status" value="1"/>
</dbReference>
<comment type="similarity">
    <text evidence="2">Belongs to the chromate ion transporter (CHR) (TC 2.A.51) family.</text>
</comment>
<evidence type="ECO:0000256" key="4">
    <source>
        <dbReference type="ARBA" id="ARBA00022692"/>
    </source>
</evidence>
<dbReference type="PANTHER" id="PTHR33567">
    <property type="entry name" value="CHROMATE ION TRANSPORTER (EUROFUNG)"/>
    <property type="match status" value="1"/>
</dbReference>
<evidence type="ECO:0000313" key="9">
    <source>
        <dbReference type="Proteomes" id="UP001325479"/>
    </source>
</evidence>
<keyword evidence="6 7" id="KW-0472">Membrane</keyword>
<keyword evidence="3" id="KW-1003">Cell membrane</keyword>
<evidence type="ECO:0000256" key="7">
    <source>
        <dbReference type="SAM" id="Phobius"/>
    </source>
</evidence>
<feature type="transmembrane region" description="Helical" evidence="7">
    <location>
        <begin position="85"/>
        <end position="109"/>
    </location>
</feature>
<dbReference type="PANTHER" id="PTHR33567:SF3">
    <property type="entry name" value="CHROMATE ION TRANSPORTER (EUROFUNG)"/>
    <property type="match status" value="1"/>
</dbReference>
<feature type="transmembrane region" description="Helical" evidence="7">
    <location>
        <begin position="371"/>
        <end position="402"/>
    </location>
</feature>
<dbReference type="PIRSF" id="PIRSF004810">
    <property type="entry name" value="ChrA"/>
    <property type="match status" value="1"/>
</dbReference>
<keyword evidence="4 7" id="KW-0812">Transmembrane</keyword>
<feature type="transmembrane region" description="Helical" evidence="7">
    <location>
        <begin position="204"/>
        <end position="226"/>
    </location>
</feature>
<feature type="transmembrane region" description="Helical" evidence="7">
    <location>
        <begin position="121"/>
        <end position="139"/>
    </location>
</feature>
<dbReference type="InterPro" id="IPR014047">
    <property type="entry name" value="Chr_Tranpt_l_chain"/>
</dbReference>
<sequence>MPSVSRPAAPTRPSVFEIFAIFLRLGLTCFGGPIAHLGFFREEFVRRRAWLTDAAFADIVALCQFMPGPSSSQVGIALGLRQGGIAGAIAAWTGFTLPSAALLCAFGLLVGRHGATAQAGWLHGLSLVAVAVVAQALWGMLRTLAPDRPRVAIAVVSTAIMLAFATPLAQLAVLVLGALAGWLLRGRLPAMGGHSEAIGAGGRVHAVLMIGLFVLLLLGLPALATVSGNYPLHLFASFFRVGSLVFGGGHVVLPLLEQVVVPPHWVTPEAFIAGYGAAQAVPGPLFTFAAFLGAVSNQQPAGVVGATIAVVAIFLPSFLLVIGVMPLWERLRALAACRYALMGVNAAVVGLLAAAFYSPLCVNALRGPADIAFALVALALLMAARLPPWLVVAISALAGYLFF</sequence>
<dbReference type="Pfam" id="PF02417">
    <property type="entry name" value="Chromate_transp"/>
    <property type="match status" value="2"/>
</dbReference>
<accession>A0ABZ0WGP5</accession>
<evidence type="ECO:0000256" key="1">
    <source>
        <dbReference type="ARBA" id="ARBA00004651"/>
    </source>
</evidence>
<feature type="transmembrane region" description="Helical" evidence="7">
    <location>
        <begin position="20"/>
        <end position="40"/>
    </location>
</feature>
<evidence type="ECO:0000256" key="3">
    <source>
        <dbReference type="ARBA" id="ARBA00022475"/>
    </source>
</evidence>
<feature type="transmembrane region" description="Helical" evidence="7">
    <location>
        <begin position="151"/>
        <end position="184"/>
    </location>
</feature>
<evidence type="ECO:0000313" key="8">
    <source>
        <dbReference type="EMBL" id="WQD76524.1"/>
    </source>
</evidence>
<reference evidence="8 9" key="1">
    <citation type="submission" date="2023-12" db="EMBL/GenBank/DDBJ databases">
        <title>Genome sequencing and assembly of bacterial species from a model synthetic community.</title>
        <authorList>
            <person name="Hogle S.L."/>
        </authorList>
    </citation>
    <scope>NUCLEOTIDE SEQUENCE [LARGE SCALE GENOMIC DNA]</scope>
    <source>
        <strain evidence="8 9">HAMBI 2494</strain>
    </source>
</reference>
<dbReference type="EMBL" id="CP139965">
    <property type="protein sequence ID" value="WQD76524.1"/>
    <property type="molecule type" value="Genomic_DNA"/>
</dbReference>
<evidence type="ECO:0000256" key="6">
    <source>
        <dbReference type="ARBA" id="ARBA00023136"/>
    </source>
</evidence>
<evidence type="ECO:0000256" key="5">
    <source>
        <dbReference type="ARBA" id="ARBA00022989"/>
    </source>
</evidence>
<name>A0ABZ0WGP5_9BURK</name>
<comment type="subcellular location">
    <subcellularLocation>
        <location evidence="1">Cell membrane</location>
        <topology evidence="1">Multi-pass membrane protein</topology>
    </subcellularLocation>
</comment>
<keyword evidence="5 7" id="KW-1133">Transmembrane helix</keyword>
<organism evidence="8 9">
    <name type="scientific">Paraburkholderia kururiensis</name>
    <dbReference type="NCBI Taxonomy" id="984307"/>
    <lineage>
        <taxon>Bacteria</taxon>
        <taxon>Pseudomonadati</taxon>
        <taxon>Pseudomonadota</taxon>
        <taxon>Betaproteobacteria</taxon>
        <taxon>Burkholderiales</taxon>
        <taxon>Burkholderiaceae</taxon>
        <taxon>Paraburkholderia</taxon>
    </lineage>
</organism>
<keyword evidence="9" id="KW-1185">Reference proteome</keyword>